<comment type="caution">
    <text evidence="7">The sequence shown here is derived from an EMBL/GenBank/DDBJ whole genome shotgun (WGS) entry which is preliminary data.</text>
</comment>
<dbReference type="GO" id="GO:0006412">
    <property type="term" value="P:translation"/>
    <property type="evidence" value="ECO:0007669"/>
    <property type="project" value="UniProtKB-UniRule"/>
</dbReference>
<dbReference type="PANTHER" id="PTHR12534:SF0">
    <property type="entry name" value="SMALL RIBOSOMAL SUBUNIT PROTEIN US2M"/>
    <property type="match status" value="1"/>
</dbReference>
<evidence type="ECO:0000256" key="4">
    <source>
        <dbReference type="ARBA" id="ARBA00035256"/>
    </source>
</evidence>
<accession>A0A0G1ME86</accession>
<dbReference type="Proteomes" id="UP000034154">
    <property type="component" value="Unassembled WGS sequence"/>
</dbReference>
<reference evidence="7 8" key="1">
    <citation type="journal article" date="2015" name="Nature">
        <title>rRNA introns, odd ribosomes, and small enigmatic genomes across a large radiation of phyla.</title>
        <authorList>
            <person name="Brown C.T."/>
            <person name="Hug L.A."/>
            <person name="Thomas B.C."/>
            <person name="Sharon I."/>
            <person name="Castelle C.J."/>
            <person name="Singh A."/>
            <person name="Wilkins M.J."/>
            <person name="Williams K.H."/>
            <person name="Banfield J.F."/>
        </authorList>
    </citation>
    <scope>NUCLEOTIDE SEQUENCE [LARGE SCALE GENOMIC DNA]</scope>
</reference>
<dbReference type="PANTHER" id="PTHR12534">
    <property type="entry name" value="30S RIBOSOMAL PROTEIN S2 PROKARYOTIC AND ORGANELLAR"/>
    <property type="match status" value="1"/>
</dbReference>
<keyword evidence="2 5" id="KW-0689">Ribosomal protein</keyword>
<organism evidence="7 8">
    <name type="scientific">Candidatus Uhrbacteria bacterium GW2011_GWF2_44_350</name>
    <dbReference type="NCBI Taxonomy" id="1619000"/>
    <lineage>
        <taxon>Bacteria</taxon>
        <taxon>Candidatus Uhriibacteriota</taxon>
    </lineage>
</organism>
<dbReference type="PROSITE" id="PS00963">
    <property type="entry name" value="RIBOSOMAL_S2_2"/>
    <property type="match status" value="1"/>
</dbReference>
<dbReference type="InterPro" id="IPR001865">
    <property type="entry name" value="Ribosomal_uS2"/>
</dbReference>
<proteinExistence type="inferred from homology"/>
<dbReference type="NCBIfam" id="TIGR01011">
    <property type="entry name" value="rpsB_bact"/>
    <property type="match status" value="1"/>
</dbReference>
<comment type="similarity">
    <text evidence="1 5 6">Belongs to the universal ribosomal protein uS2 family.</text>
</comment>
<dbReference type="SUPFAM" id="SSF52313">
    <property type="entry name" value="Ribosomal protein S2"/>
    <property type="match status" value="1"/>
</dbReference>
<dbReference type="EMBL" id="LCJB01000031">
    <property type="protein sequence ID" value="KKT70239.1"/>
    <property type="molecule type" value="Genomic_DNA"/>
</dbReference>
<dbReference type="GO" id="GO:0022627">
    <property type="term" value="C:cytosolic small ribosomal subunit"/>
    <property type="evidence" value="ECO:0007669"/>
    <property type="project" value="TreeGrafter"/>
</dbReference>
<evidence type="ECO:0000313" key="7">
    <source>
        <dbReference type="EMBL" id="KKT70239.1"/>
    </source>
</evidence>
<dbReference type="Pfam" id="PF00318">
    <property type="entry name" value="Ribosomal_S2"/>
    <property type="match status" value="1"/>
</dbReference>
<evidence type="ECO:0000313" key="8">
    <source>
        <dbReference type="Proteomes" id="UP000034154"/>
    </source>
</evidence>
<dbReference type="InterPro" id="IPR018130">
    <property type="entry name" value="Ribosomal_uS2_CS"/>
</dbReference>
<dbReference type="InterPro" id="IPR005706">
    <property type="entry name" value="Ribosomal_uS2_bac/mit/plastid"/>
</dbReference>
<sequence length="243" mass="27443">MPTIPSLEEMLKAGVHFGHQAQRWHPKMEQYIFAERGGIHIINLEETQKLLKEACEYLKGVVSRGGLVLFVGTKQQAQEAVSKEATRCGMPYVSERWLGGTLTNFSEIKKLIRRLRTLKEQQERGELKKYTKKEQLWLTREIEDLEVRVGGIQNLERLPEVVFVLDMRGDKTAVLEAKTVNLPIIAVCDTNINPDNADFIIPANDDATKSLTLITRLMADAVIEGRKVFETAKVQAAAAKENK</sequence>
<dbReference type="CDD" id="cd01425">
    <property type="entry name" value="RPS2"/>
    <property type="match status" value="1"/>
</dbReference>
<dbReference type="HAMAP" id="MF_00291_B">
    <property type="entry name" value="Ribosomal_uS2_B"/>
    <property type="match status" value="1"/>
</dbReference>
<protein>
    <recommendedName>
        <fullName evidence="4 5">Small ribosomal subunit protein uS2</fullName>
    </recommendedName>
</protein>
<evidence type="ECO:0000256" key="6">
    <source>
        <dbReference type="RuleBase" id="RU003631"/>
    </source>
</evidence>
<keyword evidence="3 5" id="KW-0687">Ribonucleoprotein</keyword>
<dbReference type="PATRIC" id="fig|1619000.3.peg.552"/>
<dbReference type="PRINTS" id="PR00395">
    <property type="entry name" value="RIBOSOMALS2"/>
</dbReference>
<dbReference type="PROSITE" id="PS00962">
    <property type="entry name" value="RIBOSOMAL_S2_1"/>
    <property type="match status" value="1"/>
</dbReference>
<dbReference type="InterPro" id="IPR023591">
    <property type="entry name" value="Ribosomal_uS2_flav_dom_sf"/>
</dbReference>
<evidence type="ECO:0000256" key="2">
    <source>
        <dbReference type="ARBA" id="ARBA00022980"/>
    </source>
</evidence>
<dbReference type="Gene3D" id="1.10.287.610">
    <property type="entry name" value="Helix hairpin bin"/>
    <property type="match status" value="1"/>
</dbReference>
<dbReference type="AlphaFoldDB" id="A0A0G1ME86"/>
<evidence type="ECO:0000256" key="5">
    <source>
        <dbReference type="HAMAP-Rule" id="MF_00291"/>
    </source>
</evidence>
<dbReference type="Gene3D" id="3.40.50.10490">
    <property type="entry name" value="Glucose-6-phosphate isomerase like protein, domain 1"/>
    <property type="match status" value="1"/>
</dbReference>
<evidence type="ECO:0000256" key="1">
    <source>
        <dbReference type="ARBA" id="ARBA00006242"/>
    </source>
</evidence>
<gene>
    <name evidence="5" type="primary">rpsB</name>
    <name evidence="7" type="ORF">UW63_C0031G0002</name>
</gene>
<dbReference type="GO" id="GO:0003735">
    <property type="term" value="F:structural constituent of ribosome"/>
    <property type="evidence" value="ECO:0007669"/>
    <property type="project" value="InterPro"/>
</dbReference>
<evidence type="ECO:0000256" key="3">
    <source>
        <dbReference type="ARBA" id="ARBA00023274"/>
    </source>
</evidence>
<name>A0A0G1ME86_9BACT</name>